<sequence>MALRALDNTLPAAVSERPKKTAKLSTPAVVATSLVEGGRKRNDENAAPRAKSTSPPAVEQAVEYVRSEDLQPVAGPKARAAGLVADLDSKDWVKVCEALNDARRLAIHHPALLAPILEKVVLAVVKTMKNPRSAVLKTSVMACTDVFHGFGNLISSASADAFDKLLLQLLLKASQDKRFVAEEAEKAMRAMATSMPPLPLLKKLRSYVHHANLRVRAKAAVAMAHCVARMEIGTMKEFGLSALLQVSAELLNDRLPEAREAARSIVGSTHVAFCKEAALKDEKEKGQQEEEEGESGLAAAGKETDQEQEQEQEKSAVDAAWESLCALSLSPISAQAIAKIVSQLLQPQ</sequence>
<evidence type="ECO:0000313" key="1">
    <source>
        <dbReference type="EnsemblPlants" id="AVESA.00010b.r2.4DG0785080.1.CDS"/>
    </source>
</evidence>
<evidence type="ECO:0000313" key="2">
    <source>
        <dbReference type="Proteomes" id="UP001732700"/>
    </source>
</evidence>
<dbReference type="Proteomes" id="UP001732700">
    <property type="component" value="Chromosome 4D"/>
</dbReference>
<proteinExistence type="predicted"/>
<keyword evidence="2" id="KW-1185">Reference proteome</keyword>
<organism evidence="1 2">
    <name type="scientific">Avena sativa</name>
    <name type="common">Oat</name>
    <dbReference type="NCBI Taxonomy" id="4498"/>
    <lineage>
        <taxon>Eukaryota</taxon>
        <taxon>Viridiplantae</taxon>
        <taxon>Streptophyta</taxon>
        <taxon>Embryophyta</taxon>
        <taxon>Tracheophyta</taxon>
        <taxon>Spermatophyta</taxon>
        <taxon>Magnoliopsida</taxon>
        <taxon>Liliopsida</taxon>
        <taxon>Poales</taxon>
        <taxon>Poaceae</taxon>
        <taxon>BOP clade</taxon>
        <taxon>Pooideae</taxon>
        <taxon>Poodae</taxon>
        <taxon>Poeae</taxon>
        <taxon>Poeae Chloroplast Group 1 (Aveneae type)</taxon>
        <taxon>Aveninae</taxon>
        <taxon>Avena</taxon>
    </lineage>
</organism>
<dbReference type="EnsemblPlants" id="AVESA.00010b.r2.4DG0785080.1">
    <property type="protein sequence ID" value="AVESA.00010b.r2.4DG0785080.1.CDS"/>
    <property type="gene ID" value="AVESA.00010b.r2.4DG0785080"/>
</dbReference>
<name>A0ACD5XB50_AVESA</name>
<protein>
    <submittedName>
        <fullName evidence="1">Uncharacterized protein</fullName>
    </submittedName>
</protein>
<reference evidence="1" key="1">
    <citation type="submission" date="2021-05" db="EMBL/GenBank/DDBJ databases">
        <authorList>
            <person name="Scholz U."/>
            <person name="Mascher M."/>
            <person name="Fiebig A."/>
        </authorList>
    </citation>
    <scope>NUCLEOTIDE SEQUENCE [LARGE SCALE GENOMIC DNA]</scope>
</reference>
<reference evidence="1" key="2">
    <citation type="submission" date="2025-09" db="UniProtKB">
        <authorList>
            <consortium name="EnsemblPlants"/>
        </authorList>
    </citation>
    <scope>IDENTIFICATION</scope>
</reference>
<accession>A0ACD5XB50</accession>